<proteinExistence type="predicted"/>
<organism evidence="2 3">
    <name type="scientific">Streptomyces lydicamycinicus</name>
    <dbReference type="NCBI Taxonomy" id="1546107"/>
    <lineage>
        <taxon>Bacteria</taxon>
        <taxon>Bacillati</taxon>
        <taxon>Actinomycetota</taxon>
        <taxon>Actinomycetes</taxon>
        <taxon>Kitasatosporales</taxon>
        <taxon>Streptomycetaceae</taxon>
        <taxon>Streptomyces</taxon>
    </lineage>
</organism>
<dbReference type="EMBL" id="BBNO01000007">
    <property type="protein sequence ID" value="GAO10278.1"/>
    <property type="molecule type" value="Genomic_DNA"/>
</dbReference>
<dbReference type="AlphaFoldDB" id="A0A0P4R9Z5"/>
<evidence type="ECO:0000313" key="2">
    <source>
        <dbReference type="EMBL" id="GAO10278.1"/>
    </source>
</evidence>
<comment type="caution">
    <text evidence="2">The sequence shown here is derived from an EMBL/GenBank/DDBJ whole genome shotgun (WGS) entry which is preliminary data.</text>
</comment>
<dbReference type="OrthoDB" id="69438at2"/>
<name>A0A0P4R9Z5_9ACTN</name>
<evidence type="ECO:0008006" key="4">
    <source>
        <dbReference type="Google" id="ProtNLM"/>
    </source>
</evidence>
<gene>
    <name evidence="2" type="ORF">TPA0598_07_00020</name>
</gene>
<reference evidence="2 3" key="2">
    <citation type="journal article" date="2015" name="Stand. Genomic Sci.">
        <title>Draft genome sequence of marine-derived Streptomyces sp. TP-A0598, a producer of anti-MRSA antibiotic lydicamycins.</title>
        <authorList>
            <person name="Komaki H."/>
            <person name="Ichikawa N."/>
            <person name="Hosoyama A."/>
            <person name="Fujita N."/>
            <person name="Igarashi Y."/>
        </authorList>
    </citation>
    <scope>NUCLEOTIDE SEQUENCE [LARGE SCALE GENOMIC DNA]</scope>
    <source>
        <strain evidence="2 3">NBRC 110027</strain>
    </source>
</reference>
<sequence length="141" mass="15034">MHFVCLVCRAAWKKTPASGGPGRCPQCRGELINAGADLAVPKRRDMAGWRALEAVLRAGLTFHGGCCGTGPGYRPRTPREVKDRLALAGRTGMPVRAALAVVDATLTDRYGADARTPGRGTRSARRPAGVPKRSRETARRG</sequence>
<accession>A0A0P4R9Z5</accession>
<protein>
    <recommendedName>
        <fullName evidence="4">Deoxyxylulose-5-phosphate synthase</fullName>
    </recommendedName>
</protein>
<evidence type="ECO:0000256" key="1">
    <source>
        <dbReference type="SAM" id="MobiDB-lite"/>
    </source>
</evidence>
<keyword evidence="3" id="KW-1185">Reference proteome</keyword>
<feature type="region of interest" description="Disordered" evidence="1">
    <location>
        <begin position="110"/>
        <end position="141"/>
    </location>
</feature>
<reference evidence="3" key="1">
    <citation type="submission" date="2014-09" db="EMBL/GenBank/DDBJ databases">
        <title>Whole genome shotgun sequence of Streptomyces sp. NBRC 110027.</title>
        <authorList>
            <person name="Komaki H."/>
            <person name="Ichikawa N."/>
            <person name="Katano-Makiyama Y."/>
            <person name="Hosoyama A."/>
            <person name="Hashimoto M."/>
            <person name="Uohara A."/>
            <person name="Kitahashi Y."/>
            <person name="Ohji S."/>
            <person name="Kimura A."/>
            <person name="Yamazoe A."/>
            <person name="Igarashi Y."/>
            <person name="Fujita N."/>
        </authorList>
    </citation>
    <scope>NUCLEOTIDE SEQUENCE [LARGE SCALE GENOMIC DNA]</scope>
    <source>
        <strain evidence="3">NBRC 110027</strain>
    </source>
</reference>
<dbReference type="Proteomes" id="UP000048965">
    <property type="component" value="Unassembled WGS sequence"/>
</dbReference>
<evidence type="ECO:0000313" key="3">
    <source>
        <dbReference type="Proteomes" id="UP000048965"/>
    </source>
</evidence>